<gene>
    <name evidence="1" type="ORF">PDIGIT_LOCUS1786</name>
</gene>
<name>A0A9W4U499_9PLEO</name>
<comment type="caution">
    <text evidence="1">The sequence shown here is derived from an EMBL/GenBank/DDBJ whole genome shotgun (WGS) entry which is preliminary data.</text>
</comment>
<evidence type="ECO:0000313" key="1">
    <source>
        <dbReference type="EMBL" id="CAI6272688.1"/>
    </source>
</evidence>
<evidence type="ECO:0000313" key="2">
    <source>
        <dbReference type="Proteomes" id="UP001152607"/>
    </source>
</evidence>
<reference evidence="1" key="1">
    <citation type="submission" date="2023-01" db="EMBL/GenBank/DDBJ databases">
        <authorList>
            <person name="Van Ghelder C."/>
            <person name="Rancurel C."/>
        </authorList>
    </citation>
    <scope>NUCLEOTIDE SEQUENCE</scope>
    <source>
        <strain evidence="1">CNCM I-4278</strain>
    </source>
</reference>
<dbReference type="AlphaFoldDB" id="A0A9W4U499"/>
<protein>
    <submittedName>
        <fullName evidence="1">Uncharacterized protein</fullName>
    </submittedName>
</protein>
<proteinExistence type="predicted"/>
<dbReference type="EMBL" id="CAOQHR010000001">
    <property type="protein sequence ID" value="CAI6272688.1"/>
    <property type="molecule type" value="Genomic_DNA"/>
</dbReference>
<keyword evidence="2" id="KW-1185">Reference proteome</keyword>
<organism evidence="1 2">
    <name type="scientific">Periconia digitata</name>
    <dbReference type="NCBI Taxonomy" id="1303443"/>
    <lineage>
        <taxon>Eukaryota</taxon>
        <taxon>Fungi</taxon>
        <taxon>Dikarya</taxon>
        <taxon>Ascomycota</taxon>
        <taxon>Pezizomycotina</taxon>
        <taxon>Dothideomycetes</taxon>
        <taxon>Pleosporomycetidae</taxon>
        <taxon>Pleosporales</taxon>
        <taxon>Massarineae</taxon>
        <taxon>Periconiaceae</taxon>
        <taxon>Periconia</taxon>
    </lineage>
</organism>
<accession>A0A9W4U499</accession>
<sequence>MYVWNKSNYIFTSFNISESLLLLITVLAFDKRAVPYNSNRPSNPQRTPRFPA</sequence>
<dbReference type="Proteomes" id="UP001152607">
    <property type="component" value="Unassembled WGS sequence"/>
</dbReference>